<dbReference type="Gene3D" id="3.40.50.300">
    <property type="entry name" value="P-loop containing nucleotide triphosphate hydrolases"/>
    <property type="match status" value="2"/>
</dbReference>
<dbReference type="Pfam" id="PF13555">
    <property type="entry name" value="AAA_29"/>
    <property type="match status" value="1"/>
</dbReference>
<gene>
    <name evidence="3" type="ORF">BE17_48380</name>
</gene>
<dbReference type="GO" id="GO:0005524">
    <property type="term" value="F:ATP binding"/>
    <property type="evidence" value="ECO:0007669"/>
    <property type="project" value="InterPro"/>
</dbReference>
<dbReference type="PANTHER" id="PTHR32182:SF23">
    <property type="entry name" value="ATP BINDING PROTEIN"/>
    <property type="match status" value="1"/>
</dbReference>
<dbReference type="InterPro" id="IPR003959">
    <property type="entry name" value="ATPase_AAA_core"/>
</dbReference>
<name>A0A150R8L9_SORCE</name>
<protein>
    <recommendedName>
        <fullName evidence="2">AAA+ ATPase domain-containing protein</fullName>
    </recommendedName>
</protein>
<dbReference type="InterPro" id="IPR003593">
    <property type="entry name" value="AAA+_ATPase"/>
</dbReference>
<dbReference type="GO" id="GO:0000731">
    <property type="term" value="P:DNA synthesis involved in DNA repair"/>
    <property type="evidence" value="ECO:0007669"/>
    <property type="project" value="TreeGrafter"/>
</dbReference>
<dbReference type="GO" id="GO:0006302">
    <property type="term" value="P:double-strand break repair"/>
    <property type="evidence" value="ECO:0007669"/>
    <property type="project" value="TreeGrafter"/>
</dbReference>
<dbReference type="GO" id="GO:0016887">
    <property type="term" value="F:ATP hydrolysis activity"/>
    <property type="evidence" value="ECO:0007669"/>
    <property type="project" value="InterPro"/>
</dbReference>
<dbReference type="SMART" id="SM00382">
    <property type="entry name" value="AAA"/>
    <property type="match status" value="1"/>
</dbReference>
<comment type="caution">
    <text evidence="3">The sequence shown here is derived from an EMBL/GenBank/DDBJ whole genome shotgun (WGS) entry which is preliminary data.</text>
</comment>
<organism evidence="3 4">
    <name type="scientific">Sorangium cellulosum</name>
    <name type="common">Polyangium cellulosum</name>
    <dbReference type="NCBI Taxonomy" id="56"/>
    <lineage>
        <taxon>Bacteria</taxon>
        <taxon>Pseudomonadati</taxon>
        <taxon>Myxococcota</taxon>
        <taxon>Polyangia</taxon>
        <taxon>Polyangiales</taxon>
        <taxon>Polyangiaceae</taxon>
        <taxon>Sorangium</taxon>
    </lineage>
</organism>
<evidence type="ECO:0000313" key="4">
    <source>
        <dbReference type="Proteomes" id="UP000075635"/>
    </source>
</evidence>
<dbReference type="AlphaFoldDB" id="A0A150R8L9"/>
<evidence type="ECO:0000259" key="2">
    <source>
        <dbReference type="SMART" id="SM00382"/>
    </source>
</evidence>
<dbReference type="InterPro" id="IPR027417">
    <property type="entry name" value="P-loop_NTPase"/>
</dbReference>
<sequence>MHLNTQLVEDARGNQRTRAKLSLHGPIPWPEDPASWWEEDNPGKLVEHDLQSPTMEGRVPAYLDVLAPDDLDEEGFSAALQELRKELSTSPQAWVRCGSVAAHFWLASRIEPQQSSILDALLEAANIRYRRRRLRVSLRISRLVLTDFRGIDQLTLVLSPRQTTVLVGTNGSGKTTLLDAAVLLLSQLQSGIDQKIPPRKFTDADIMNGRLSSSIETTADVDGYRVTWSLVHEHGGEASTHEGERLLALGEQIARIRAEIARGDICLPVTVYYTVNRTVLDIPLRIRARHPFDPLEAYEGALTGGRSNFRLFFEWFRNREDLENERRIHDSRHRDHQLEAVRRAIQSIVPEFSGLRVQRAPLGLVVTKGEWTLYVDQLSQGEKCLLAMVGDLARRLAMANPFADDPLQGGGVVLIDELELHLHPGWQRRIVPALERTFPNCQLLVTTHSPAVLGHVEHDAVVILKPEGTGVRVARPDTSKGMDVNRILEDLLDVPARPEEFQAKLDELHRRIDEGDTVGARALHEELSATLSSTDPALVKAEVLLRRREAARR</sequence>
<reference evidence="3 4" key="1">
    <citation type="submission" date="2014-02" db="EMBL/GenBank/DDBJ databases">
        <title>The small core and large imbalanced accessory genome model reveals a collaborative survival strategy of Sorangium cellulosum strains in nature.</title>
        <authorList>
            <person name="Han K."/>
            <person name="Peng R."/>
            <person name="Blom J."/>
            <person name="Li Y.-Z."/>
        </authorList>
    </citation>
    <scope>NUCLEOTIDE SEQUENCE [LARGE SCALE GENOMIC DNA]</scope>
    <source>
        <strain evidence="3 4">So0011-07</strain>
    </source>
</reference>
<evidence type="ECO:0000256" key="1">
    <source>
        <dbReference type="SAM" id="MobiDB-lite"/>
    </source>
</evidence>
<dbReference type="Proteomes" id="UP000075635">
    <property type="component" value="Unassembled WGS sequence"/>
</dbReference>
<dbReference type="PANTHER" id="PTHR32182">
    <property type="entry name" value="DNA REPLICATION AND REPAIR PROTEIN RECF"/>
    <property type="match status" value="1"/>
</dbReference>
<accession>A0A150R8L9</accession>
<dbReference type="EMBL" id="JEMB01002999">
    <property type="protein sequence ID" value="KYF76550.1"/>
    <property type="molecule type" value="Genomic_DNA"/>
</dbReference>
<dbReference type="Pfam" id="PF13304">
    <property type="entry name" value="AAA_21"/>
    <property type="match status" value="1"/>
</dbReference>
<evidence type="ECO:0000313" key="3">
    <source>
        <dbReference type="EMBL" id="KYF76550.1"/>
    </source>
</evidence>
<feature type="domain" description="AAA+ ATPase" evidence="2">
    <location>
        <begin position="160"/>
        <end position="467"/>
    </location>
</feature>
<dbReference type="SUPFAM" id="SSF52540">
    <property type="entry name" value="P-loop containing nucleoside triphosphate hydrolases"/>
    <property type="match status" value="1"/>
</dbReference>
<proteinExistence type="predicted"/>
<feature type="region of interest" description="Disordered" evidence="1">
    <location>
        <begin position="1"/>
        <end position="24"/>
    </location>
</feature>